<organism evidence="1 2">
    <name type="scientific">Blumeria graminis f. sp. triticale</name>
    <dbReference type="NCBI Taxonomy" id="1689686"/>
    <lineage>
        <taxon>Eukaryota</taxon>
        <taxon>Fungi</taxon>
        <taxon>Dikarya</taxon>
        <taxon>Ascomycota</taxon>
        <taxon>Pezizomycotina</taxon>
        <taxon>Leotiomycetes</taxon>
        <taxon>Erysiphales</taxon>
        <taxon>Erysiphaceae</taxon>
        <taxon>Blumeria</taxon>
    </lineage>
</organism>
<dbReference type="Proteomes" id="UP000683417">
    <property type="component" value="Unassembled WGS sequence"/>
</dbReference>
<sequence>MALEKFDCDGVIFTHDYVVRTAYAALNYRLNSIFNYPKLFDTTGSRGREGYREFPLLTSGKIWAGETFSYYVLTSPELDTLTEYSYINGIHECNIVPV</sequence>
<evidence type="ECO:0000313" key="1">
    <source>
        <dbReference type="EMBL" id="CAD6506609.1"/>
    </source>
</evidence>
<accession>A0A9W4DRD5</accession>
<gene>
    <name evidence="1" type="ORF">BGTH12_LOCUS7967</name>
</gene>
<comment type="caution">
    <text evidence="1">The sequence shown here is derived from an EMBL/GenBank/DDBJ whole genome shotgun (WGS) entry which is preliminary data.</text>
</comment>
<reference evidence="1" key="1">
    <citation type="submission" date="2020-10" db="EMBL/GenBank/DDBJ databases">
        <authorList>
            <person name="Muller C M."/>
        </authorList>
    </citation>
    <scope>NUCLEOTIDE SEQUENCE</scope>
    <source>
        <strain evidence="1">THUN-12</strain>
    </source>
</reference>
<evidence type="ECO:0000313" key="2">
    <source>
        <dbReference type="Proteomes" id="UP000683417"/>
    </source>
</evidence>
<name>A0A9W4DRD5_BLUGR</name>
<proteinExistence type="predicted"/>
<dbReference type="EMBL" id="CAJHIT010000011">
    <property type="protein sequence ID" value="CAD6506609.1"/>
    <property type="molecule type" value="Genomic_DNA"/>
</dbReference>
<protein>
    <submittedName>
        <fullName evidence="1">BgTH12-07835</fullName>
    </submittedName>
</protein>
<dbReference type="AlphaFoldDB" id="A0A9W4DRD5"/>